<protein>
    <recommendedName>
        <fullName evidence="2">Myb-like domain-containing protein</fullName>
    </recommendedName>
</protein>
<feature type="region of interest" description="Disordered" evidence="1">
    <location>
        <begin position="287"/>
        <end position="475"/>
    </location>
</feature>
<feature type="compositionally biased region" description="Polar residues" evidence="1">
    <location>
        <begin position="359"/>
        <end position="370"/>
    </location>
</feature>
<reference evidence="3 4" key="1">
    <citation type="submission" date="2024-09" db="EMBL/GenBank/DDBJ databases">
        <title>Rethinking Asexuality: The Enigmatic Case of Functional Sexual Genes in Lepraria (Stereocaulaceae).</title>
        <authorList>
            <person name="Doellman M."/>
            <person name="Sun Y."/>
            <person name="Barcenas-Pena A."/>
            <person name="Lumbsch H.T."/>
            <person name="Grewe F."/>
        </authorList>
    </citation>
    <scope>NUCLEOTIDE SEQUENCE [LARGE SCALE GENOMIC DNA]</scope>
    <source>
        <strain evidence="3 4">Mercado 3170</strain>
    </source>
</reference>
<comment type="caution">
    <text evidence="3">The sequence shown here is derived from an EMBL/GenBank/DDBJ whole genome shotgun (WGS) entry which is preliminary data.</text>
</comment>
<proteinExistence type="predicted"/>
<dbReference type="Pfam" id="PF13921">
    <property type="entry name" value="Myb_DNA-bind_6"/>
    <property type="match status" value="1"/>
</dbReference>
<accession>A0ABR4AM75</accession>
<dbReference type="InterPro" id="IPR009057">
    <property type="entry name" value="Homeodomain-like_sf"/>
</dbReference>
<dbReference type="SMART" id="SM00717">
    <property type="entry name" value="SANT"/>
    <property type="match status" value="1"/>
</dbReference>
<gene>
    <name evidence="3" type="ORF">N7G274_000855</name>
</gene>
<feature type="compositionally biased region" description="Low complexity" evidence="1">
    <location>
        <begin position="647"/>
        <end position="656"/>
    </location>
</feature>
<evidence type="ECO:0000313" key="3">
    <source>
        <dbReference type="EMBL" id="KAL2046837.1"/>
    </source>
</evidence>
<name>A0ABR4AM75_9LECA</name>
<dbReference type="Gene3D" id="1.10.10.60">
    <property type="entry name" value="Homeodomain-like"/>
    <property type="match status" value="1"/>
</dbReference>
<evidence type="ECO:0000256" key="1">
    <source>
        <dbReference type="SAM" id="MobiDB-lite"/>
    </source>
</evidence>
<sequence length="791" mass="86501">MALYQNITSEEELKHAAKKLSEREDNLAARANRHVHAQEVPPCTYAQGGQHNINCDRGLDASILQYHYFVSKGLIRVKDYEEWGCMSREEELHHRDIANTRVRMAFRSVNWDKGFTGRGMGEVSLNTTDTVGPSGEIESSGMSPLELNGVSFERSGRSGGLGTSVANTISNVDEHTSHRRSKVLNGDEADFFAEGVVDEQVSALGGLSNDEDVFQGWEKRGASNIGRSGERDDEKEVGLIDEFTLQADVTRQMMNALDDILSEVPSKSTLKSEAAPTEALAREAAHALLDESETTPTIGTKRARDNSLDSGDKDSDIDESVSRSKRRCTSQIERTKTFGPVRNNMEDVAKGGPKHLNNTEDATTVASPQASKKRDRDTFEATESGEDGSVSESSANNKRVRRSEQREIASSEAVNNLVNQVRSRGSQRSPASTTTTTSNSDASTGNAEKAGAADTCDSSFSNVGNDGPSNHDTEPVIHIIQIKVEEDEDRTNVDEIKGTPPVSVRPTYEGLRWERDANGAVTQKVVPERNEADEIVVMNVQGKEGRLPCIHQPDPYEPWTAEDDEKLRSSVQDYDIEDWLNIAWCLRRQVDDCKQRYCEIVADRNMRWGRNPRAGLPRNLIAFTASQPPQEALDAAPAQSNTPLAPGPAAAQAPARAIAQTQAVLPALPTPPPAAKSNRVLRPRTQHAVPRFQCGNIVYDPKAKSLPKVSKKGTIVDNKGNVILGTEGEVRMALKNKQPRRKAGAKLVLNANPNFYEDAENAPTSSVLRVRGTGVAKRNGRKGGQGQRVDP</sequence>
<evidence type="ECO:0000313" key="4">
    <source>
        <dbReference type="Proteomes" id="UP001590950"/>
    </source>
</evidence>
<evidence type="ECO:0000259" key="2">
    <source>
        <dbReference type="PROSITE" id="PS50090"/>
    </source>
</evidence>
<organism evidence="3 4">
    <name type="scientific">Stereocaulon virgatum</name>
    <dbReference type="NCBI Taxonomy" id="373712"/>
    <lineage>
        <taxon>Eukaryota</taxon>
        <taxon>Fungi</taxon>
        <taxon>Dikarya</taxon>
        <taxon>Ascomycota</taxon>
        <taxon>Pezizomycotina</taxon>
        <taxon>Lecanoromycetes</taxon>
        <taxon>OSLEUM clade</taxon>
        <taxon>Lecanoromycetidae</taxon>
        <taxon>Lecanorales</taxon>
        <taxon>Lecanorineae</taxon>
        <taxon>Stereocaulaceae</taxon>
        <taxon>Stereocaulon</taxon>
    </lineage>
</organism>
<dbReference type="PROSITE" id="PS50090">
    <property type="entry name" value="MYB_LIKE"/>
    <property type="match status" value="1"/>
</dbReference>
<feature type="compositionally biased region" description="Basic and acidic residues" evidence="1">
    <location>
        <begin position="302"/>
        <end position="314"/>
    </location>
</feature>
<keyword evidence="4" id="KW-1185">Reference proteome</keyword>
<dbReference type="InterPro" id="IPR001005">
    <property type="entry name" value="SANT/Myb"/>
</dbReference>
<feature type="domain" description="Myb-like" evidence="2">
    <location>
        <begin position="558"/>
        <end position="601"/>
    </location>
</feature>
<dbReference type="CDD" id="cd00167">
    <property type="entry name" value="SANT"/>
    <property type="match status" value="1"/>
</dbReference>
<feature type="compositionally biased region" description="Low complexity" evidence="1">
    <location>
        <begin position="426"/>
        <end position="444"/>
    </location>
</feature>
<feature type="compositionally biased region" description="Polar residues" evidence="1">
    <location>
        <begin position="412"/>
        <end position="424"/>
    </location>
</feature>
<dbReference type="Proteomes" id="UP001590950">
    <property type="component" value="Unassembled WGS sequence"/>
</dbReference>
<feature type="compositionally biased region" description="Gly residues" evidence="1">
    <location>
        <begin position="782"/>
        <end position="791"/>
    </location>
</feature>
<feature type="region of interest" description="Disordered" evidence="1">
    <location>
        <begin position="630"/>
        <end position="656"/>
    </location>
</feature>
<dbReference type="SUPFAM" id="SSF46689">
    <property type="entry name" value="Homeodomain-like"/>
    <property type="match status" value="1"/>
</dbReference>
<dbReference type="EMBL" id="JBEFKJ010000003">
    <property type="protein sequence ID" value="KAL2046837.1"/>
    <property type="molecule type" value="Genomic_DNA"/>
</dbReference>
<feature type="region of interest" description="Disordered" evidence="1">
    <location>
        <begin position="770"/>
        <end position="791"/>
    </location>
</feature>
<feature type="region of interest" description="Disordered" evidence="1">
    <location>
        <begin position="122"/>
        <end position="144"/>
    </location>
</feature>
<feature type="compositionally biased region" description="Polar residues" evidence="1">
    <location>
        <begin position="456"/>
        <end position="468"/>
    </location>
</feature>